<feature type="domain" description="HTH lysR-type" evidence="5">
    <location>
        <begin position="7"/>
        <end position="64"/>
    </location>
</feature>
<dbReference type="InterPro" id="IPR036388">
    <property type="entry name" value="WH-like_DNA-bd_sf"/>
</dbReference>
<dbReference type="InterPro" id="IPR036390">
    <property type="entry name" value="WH_DNA-bd_sf"/>
</dbReference>
<accession>A0ABW9YGW1</accession>
<comment type="similarity">
    <text evidence="1">Belongs to the LysR transcriptional regulatory family.</text>
</comment>
<keyword evidence="7" id="KW-1185">Reference proteome</keyword>
<dbReference type="Proteomes" id="UP000738517">
    <property type="component" value="Unassembled WGS sequence"/>
</dbReference>
<evidence type="ECO:0000256" key="1">
    <source>
        <dbReference type="ARBA" id="ARBA00009437"/>
    </source>
</evidence>
<comment type="caution">
    <text evidence="6">The sequence shown here is derived from an EMBL/GenBank/DDBJ whole genome shotgun (WGS) entry which is preliminary data.</text>
</comment>
<evidence type="ECO:0000256" key="3">
    <source>
        <dbReference type="ARBA" id="ARBA00023125"/>
    </source>
</evidence>
<dbReference type="InterPro" id="IPR050389">
    <property type="entry name" value="LysR-type_TF"/>
</dbReference>
<dbReference type="PRINTS" id="PR00039">
    <property type="entry name" value="HTHLYSR"/>
</dbReference>
<sequence>MKEIHDLDLNLLRLLQAVVETRNTHAAAEKLGISQTSVSRGLTKLRETFGEQLFIRKAHGVEPSELAEKLAEASEEMLNPIIKVVESYQNFEPDKFSGEITIAMNIFFLELYGDGIFNALKEVLPEASFKLVYWQAESLSDMLNGQIDYMIHFAALPLPQEIYQHKLQDIKLCLVARRDHPILSKSSDWEDIHHLPIARLVIDGVNSKRAPIEEIYLSKGYQANCSLVTHSVRVLLNKIKDSDAILYGSSFMTTLEPEISTYPLPILPKKIQQVQINGGYLQTKRGFPLYQLLHQTMQSFFDCIIQPQ</sequence>
<reference evidence="6 7" key="1">
    <citation type="journal article" date="2017" name="Int. J. Syst. Evol. Microbiol.">
        <title>Photobacterium alginatilyticum sp. nov., a marine bacterium isolated from bottom seawater.</title>
        <authorList>
            <person name="Wang X."/>
            <person name="Wang Y."/>
            <person name="Yang X."/>
            <person name="Sun H."/>
            <person name="Li B."/>
            <person name="Zhang X.H."/>
        </authorList>
    </citation>
    <scope>NUCLEOTIDE SEQUENCE [LARGE SCALE GENOMIC DNA]</scope>
    <source>
        <strain evidence="6 7">P03D4</strain>
    </source>
</reference>
<gene>
    <name evidence="6" type="ORF">EIZ48_10130</name>
</gene>
<dbReference type="InterPro" id="IPR000847">
    <property type="entry name" value="LysR_HTH_N"/>
</dbReference>
<keyword evidence="2" id="KW-0805">Transcription regulation</keyword>
<dbReference type="EMBL" id="RSEJ01000009">
    <property type="protein sequence ID" value="NBI52933.1"/>
    <property type="molecule type" value="Genomic_DNA"/>
</dbReference>
<evidence type="ECO:0000256" key="2">
    <source>
        <dbReference type="ARBA" id="ARBA00023015"/>
    </source>
</evidence>
<dbReference type="Pfam" id="PF00126">
    <property type="entry name" value="HTH_1"/>
    <property type="match status" value="1"/>
</dbReference>
<dbReference type="InterPro" id="IPR005119">
    <property type="entry name" value="LysR_subst-bd"/>
</dbReference>
<evidence type="ECO:0000259" key="5">
    <source>
        <dbReference type="PROSITE" id="PS50931"/>
    </source>
</evidence>
<dbReference type="PANTHER" id="PTHR30118:SF7">
    <property type="entry name" value="TRANSCRIPTIONAL REGULATOR LYSR FAMILY"/>
    <property type="match status" value="1"/>
</dbReference>
<name>A0ABW9YGW1_9GAMM</name>
<proteinExistence type="inferred from homology"/>
<dbReference type="Gene3D" id="1.10.10.10">
    <property type="entry name" value="Winged helix-like DNA-binding domain superfamily/Winged helix DNA-binding domain"/>
    <property type="match status" value="1"/>
</dbReference>
<organism evidence="6 7">
    <name type="scientific">Photobacterium alginatilyticum</name>
    <dbReference type="NCBI Taxonomy" id="1775171"/>
    <lineage>
        <taxon>Bacteria</taxon>
        <taxon>Pseudomonadati</taxon>
        <taxon>Pseudomonadota</taxon>
        <taxon>Gammaproteobacteria</taxon>
        <taxon>Vibrionales</taxon>
        <taxon>Vibrionaceae</taxon>
        <taxon>Photobacterium</taxon>
    </lineage>
</organism>
<keyword evidence="3" id="KW-0238">DNA-binding</keyword>
<dbReference type="PROSITE" id="PS50931">
    <property type="entry name" value="HTH_LYSR"/>
    <property type="match status" value="1"/>
</dbReference>
<dbReference type="PANTHER" id="PTHR30118">
    <property type="entry name" value="HTH-TYPE TRANSCRIPTIONAL REGULATOR LEUO-RELATED"/>
    <property type="match status" value="1"/>
</dbReference>
<evidence type="ECO:0000256" key="4">
    <source>
        <dbReference type="ARBA" id="ARBA00023163"/>
    </source>
</evidence>
<dbReference type="RefSeq" id="WP_160650624.1">
    <property type="nucleotide sequence ID" value="NZ_RSEJ01000009.1"/>
</dbReference>
<dbReference type="Pfam" id="PF03466">
    <property type="entry name" value="LysR_substrate"/>
    <property type="match status" value="1"/>
</dbReference>
<keyword evidence="4" id="KW-0804">Transcription</keyword>
<dbReference type="SUPFAM" id="SSF53850">
    <property type="entry name" value="Periplasmic binding protein-like II"/>
    <property type="match status" value="1"/>
</dbReference>
<protein>
    <submittedName>
        <fullName evidence="6">LysR family transcriptional regulator</fullName>
    </submittedName>
</protein>
<dbReference type="Gene3D" id="3.40.190.10">
    <property type="entry name" value="Periplasmic binding protein-like II"/>
    <property type="match status" value="2"/>
</dbReference>
<evidence type="ECO:0000313" key="6">
    <source>
        <dbReference type="EMBL" id="NBI52933.1"/>
    </source>
</evidence>
<dbReference type="SUPFAM" id="SSF46785">
    <property type="entry name" value="Winged helix' DNA-binding domain"/>
    <property type="match status" value="1"/>
</dbReference>
<evidence type="ECO:0000313" key="7">
    <source>
        <dbReference type="Proteomes" id="UP000738517"/>
    </source>
</evidence>